<organism evidence="1 2">
    <name type="scientific">Bifidobacterium tissieri</name>
    <dbReference type="NCBI Taxonomy" id="1630162"/>
    <lineage>
        <taxon>Bacteria</taxon>
        <taxon>Bacillati</taxon>
        <taxon>Actinomycetota</taxon>
        <taxon>Actinomycetes</taxon>
        <taxon>Bifidobacteriales</taxon>
        <taxon>Bifidobacteriaceae</taxon>
        <taxon>Bifidobacterium</taxon>
    </lineage>
</organism>
<comment type="caution">
    <text evidence="1">The sequence shown here is derived from an EMBL/GenBank/DDBJ whole genome shotgun (WGS) entry which is preliminary data.</text>
</comment>
<reference evidence="1 2" key="1">
    <citation type="journal article" date="2019" name="Syst. Appl. Microbiol.">
        <title>Characterization of Bifidobacterium species in feaces of the Egyptian fruit bat: Description of B. vespertilionis sp. nov. and B. rousetti sp. nov.</title>
        <authorList>
            <person name="Modesto M."/>
            <person name="Satti M."/>
            <person name="Watanabe K."/>
            <person name="Puglisi E."/>
            <person name="Morelli L."/>
            <person name="Huang C.-H."/>
            <person name="Liou J.-S."/>
            <person name="Miyashita M."/>
            <person name="Tamura T."/>
            <person name="Saito S."/>
            <person name="Mori K."/>
            <person name="Huang L."/>
            <person name="Sciavilla P."/>
            <person name="Sandri C."/>
            <person name="Spiezio C."/>
            <person name="Vitali F."/>
            <person name="Cavalieri D."/>
            <person name="Perpetuini G."/>
            <person name="Tofalo R."/>
            <person name="Bonetti A."/>
            <person name="Arita M."/>
            <person name="Mattarelli P."/>
        </authorList>
    </citation>
    <scope>NUCLEOTIDE SEQUENCE [LARGE SCALE GENOMIC DNA]</scope>
    <source>
        <strain evidence="1 2">RST7</strain>
    </source>
</reference>
<dbReference type="Proteomes" id="UP000412028">
    <property type="component" value="Unassembled WGS sequence"/>
</dbReference>
<evidence type="ECO:0000313" key="2">
    <source>
        <dbReference type="Proteomes" id="UP000412028"/>
    </source>
</evidence>
<dbReference type="EMBL" id="RZUI01000002">
    <property type="protein sequence ID" value="KAA8831660.1"/>
    <property type="molecule type" value="Genomic_DNA"/>
</dbReference>
<dbReference type="OrthoDB" id="3235630at2"/>
<accession>A0A5M9ZVR9</accession>
<protein>
    <submittedName>
        <fullName evidence="1">Uncharacterized protein</fullName>
    </submittedName>
</protein>
<evidence type="ECO:0000313" key="1">
    <source>
        <dbReference type="EMBL" id="KAA8831660.1"/>
    </source>
</evidence>
<dbReference type="AlphaFoldDB" id="A0A5M9ZVR9"/>
<sequence length="100" mass="10735">MQDLTVFAGKTLVISQTGIPTGMQVVFDIYDKAGKITYLVNGYASCPADAPLVQLRVQATVAAPPTVDFDLRVQVEEGIKASAWERPVTVDWPGGGVLRD</sequence>
<proteinExistence type="predicted"/>
<dbReference type="RefSeq" id="WP_150380833.1">
    <property type="nucleotide sequence ID" value="NZ_RZUI01000002.1"/>
</dbReference>
<gene>
    <name evidence="1" type="ORF">EMO89_02755</name>
</gene>
<name>A0A5M9ZVR9_9BIFI</name>